<dbReference type="PANTHER" id="PTHR33116">
    <property type="entry name" value="REVERSE TRANSCRIPTASE ZINC-BINDING DOMAIN-CONTAINING PROTEIN-RELATED-RELATED"/>
    <property type="match status" value="1"/>
</dbReference>
<organism evidence="1 2">
    <name type="scientific">Hevea brasiliensis</name>
    <name type="common">Para rubber tree</name>
    <name type="synonym">Siphonia brasiliensis</name>
    <dbReference type="NCBI Taxonomy" id="3981"/>
    <lineage>
        <taxon>Eukaryota</taxon>
        <taxon>Viridiplantae</taxon>
        <taxon>Streptophyta</taxon>
        <taxon>Embryophyta</taxon>
        <taxon>Tracheophyta</taxon>
        <taxon>Spermatophyta</taxon>
        <taxon>Magnoliopsida</taxon>
        <taxon>eudicotyledons</taxon>
        <taxon>Gunneridae</taxon>
        <taxon>Pentapetalae</taxon>
        <taxon>rosids</taxon>
        <taxon>fabids</taxon>
        <taxon>Malpighiales</taxon>
        <taxon>Euphorbiaceae</taxon>
        <taxon>Crotonoideae</taxon>
        <taxon>Micrandreae</taxon>
        <taxon>Hevea</taxon>
    </lineage>
</organism>
<dbReference type="Proteomes" id="UP001174677">
    <property type="component" value="Chromosome 15"/>
</dbReference>
<dbReference type="EMBL" id="JARPOI010000015">
    <property type="protein sequence ID" value="KAJ9153349.1"/>
    <property type="molecule type" value="Genomic_DNA"/>
</dbReference>
<evidence type="ECO:0008006" key="3">
    <source>
        <dbReference type="Google" id="ProtNLM"/>
    </source>
</evidence>
<evidence type="ECO:0000313" key="1">
    <source>
        <dbReference type="EMBL" id="KAJ9153349.1"/>
    </source>
</evidence>
<sequence>MEGAASLPRRQRSSHEGGGHCNSNLCHVQLLYSYTVCKQINSTLANFWWGQKENEKRLHWIAWDITCKLKFQGGLGFRDIESFNLALLAKQGWRILSDPDSLLAQVLKGRYFPHTSFIRAKKGNNPSWGWQSLLWGRQVLTRGVRWQFSDGNSILCKEDLWIPSSFPNPAMVKDDADISINWASQLLNHNTNTWDISKLIRVYQEEEIKNILAFPISLFRKEDKIVWHFTNNGVYSVKSGYQLAYQLLKDSGATGPGPAPNSNNAKLWNGKLNSRQSSLFLYGSL</sequence>
<reference evidence="1 2" key="1">
    <citation type="journal article" date="2023" name="Plant Biotechnol. J.">
        <title>Chromosome-level wild Hevea brasiliensis genome provides new tools for genomic-assisted breeding and valuable loci to elevate rubber yield.</title>
        <authorList>
            <person name="Cheng H."/>
            <person name="Song X."/>
            <person name="Hu Y."/>
            <person name="Wu T."/>
            <person name="Yang Q."/>
            <person name="An Z."/>
            <person name="Feng S."/>
            <person name="Deng Z."/>
            <person name="Wu W."/>
            <person name="Zeng X."/>
            <person name="Tu M."/>
            <person name="Wang X."/>
            <person name="Huang H."/>
        </authorList>
    </citation>
    <scope>NUCLEOTIDE SEQUENCE [LARGE SCALE GENOMIC DNA]</scope>
    <source>
        <strain evidence="1">MT/VB/25A 57/8</strain>
    </source>
</reference>
<name>A0ABQ9KYY9_HEVBR</name>
<evidence type="ECO:0000313" key="2">
    <source>
        <dbReference type="Proteomes" id="UP001174677"/>
    </source>
</evidence>
<dbReference type="PANTHER" id="PTHR33116:SF86">
    <property type="entry name" value="REVERSE TRANSCRIPTASE DOMAIN-CONTAINING PROTEIN"/>
    <property type="match status" value="1"/>
</dbReference>
<gene>
    <name evidence="1" type="ORF">P3X46_026797</name>
</gene>
<proteinExistence type="predicted"/>
<protein>
    <recommendedName>
        <fullName evidence="3">Reverse transcriptase zinc-binding domain-containing protein</fullName>
    </recommendedName>
</protein>
<keyword evidence="2" id="KW-1185">Reference proteome</keyword>
<accession>A0ABQ9KYY9</accession>
<comment type="caution">
    <text evidence="1">The sequence shown here is derived from an EMBL/GenBank/DDBJ whole genome shotgun (WGS) entry which is preliminary data.</text>
</comment>